<dbReference type="Proteomes" id="UP000479293">
    <property type="component" value="Unassembled WGS sequence"/>
</dbReference>
<evidence type="ECO:0000313" key="1">
    <source>
        <dbReference type="EMBL" id="MPR36581.1"/>
    </source>
</evidence>
<protein>
    <submittedName>
        <fullName evidence="1">ATPase</fullName>
    </submittedName>
</protein>
<organism evidence="1 2">
    <name type="scientific">Salmonirosea aquatica</name>
    <dbReference type="NCBI Taxonomy" id="2654236"/>
    <lineage>
        <taxon>Bacteria</taxon>
        <taxon>Pseudomonadati</taxon>
        <taxon>Bacteroidota</taxon>
        <taxon>Cytophagia</taxon>
        <taxon>Cytophagales</taxon>
        <taxon>Spirosomataceae</taxon>
        <taxon>Salmonirosea</taxon>
    </lineage>
</organism>
<dbReference type="RefSeq" id="WP_152764618.1">
    <property type="nucleotide sequence ID" value="NZ_WHLY01000002.1"/>
</dbReference>
<dbReference type="Gene3D" id="3.40.50.300">
    <property type="entry name" value="P-loop containing nucleotide triphosphate hydrolases"/>
    <property type="match status" value="2"/>
</dbReference>
<reference evidence="1 2" key="1">
    <citation type="submission" date="2019-10" db="EMBL/GenBank/DDBJ databases">
        <title>Draft Genome Sequence of Cytophagaceae sp. SJW1-29.</title>
        <authorList>
            <person name="Choi A."/>
        </authorList>
    </citation>
    <scope>NUCLEOTIDE SEQUENCE [LARGE SCALE GENOMIC DNA]</scope>
    <source>
        <strain evidence="1 2">SJW1-29</strain>
    </source>
</reference>
<gene>
    <name evidence="1" type="ORF">GBK04_25375</name>
</gene>
<keyword evidence="2" id="KW-1185">Reference proteome</keyword>
<proteinExistence type="predicted"/>
<dbReference type="AlphaFoldDB" id="A0A7C9BJC3"/>
<name>A0A7C9BJC3_9BACT</name>
<sequence length="235" mass="26573">MARTAKGLSLYKAAYARKVTADHEYPAIDAESFADFIVARGSARLLDRGDEQPYAVDADIRSAFNLLCLYFTSDPRFEQAGFKLRKGIMLTGPRGCGKTWLMELCSFNPKGPYSVHVCQNIVDEFLAKDNAMSTLGKYSSNRPVDAPSHWGHSIAGRFFDDLGDESRAVSYGNERNVMEDILMERYRSVPHHTTHVTSNLTLDQLTEFYGGRLVDRLREMFNIIEFPPTAQSRRK</sequence>
<comment type="caution">
    <text evidence="1">The sequence shown here is derived from an EMBL/GenBank/DDBJ whole genome shotgun (WGS) entry which is preliminary data.</text>
</comment>
<dbReference type="SUPFAM" id="SSF52540">
    <property type="entry name" value="P-loop containing nucleoside triphosphate hydrolases"/>
    <property type="match status" value="1"/>
</dbReference>
<evidence type="ECO:0000313" key="2">
    <source>
        <dbReference type="Proteomes" id="UP000479293"/>
    </source>
</evidence>
<accession>A0A7C9BJC3</accession>
<dbReference type="EMBL" id="WHLY01000002">
    <property type="protein sequence ID" value="MPR36581.1"/>
    <property type="molecule type" value="Genomic_DNA"/>
</dbReference>
<dbReference type="InterPro" id="IPR027417">
    <property type="entry name" value="P-loop_NTPase"/>
</dbReference>